<dbReference type="InterPro" id="IPR050645">
    <property type="entry name" value="Histidine_acid_phosphatase"/>
</dbReference>
<dbReference type="Pfam" id="PF00328">
    <property type="entry name" value="His_Phos_2"/>
    <property type="match status" value="1"/>
</dbReference>
<dbReference type="CDD" id="cd07061">
    <property type="entry name" value="HP_HAP_like"/>
    <property type="match status" value="1"/>
</dbReference>
<feature type="non-terminal residue" evidence="2">
    <location>
        <position position="1"/>
    </location>
</feature>
<reference evidence="2 3" key="1">
    <citation type="submission" date="2016-03" db="EMBL/GenBank/DDBJ databases">
        <title>Cyphomyrmex costatus WGS genome.</title>
        <authorList>
            <person name="Nygaard S."/>
            <person name="Hu H."/>
            <person name="Boomsma J."/>
            <person name="Zhang G."/>
        </authorList>
    </citation>
    <scope>NUCLEOTIDE SEQUENCE [LARGE SCALE GENOMIC DNA]</scope>
    <source>
        <strain evidence="2">MS0001</strain>
        <tissue evidence="2">Whole body</tissue>
    </source>
</reference>
<gene>
    <name evidence="2" type="ORF">ALC62_06788</name>
</gene>
<name>A0A195CNU4_9HYME</name>
<dbReference type="EMBL" id="KQ977481">
    <property type="protein sequence ID" value="KYN02408.1"/>
    <property type="molecule type" value="Genomic_DNA"/>
</dbReference>
<protein>
    <submittedName>
        <fullName evidence="2">Prostatic acid phosphatase</fullName>
    </submittedName>
</protein>
<dbReference type="Gene3D" id="3.40.50.1240">
    <property type="entry name" value="Phosphoglycerate mutase-like"/>
    <property type="match status" value="1"/>
</dbReference>
<dbReference type="PANTHER" id="PTHR11567">
    <property type="entry name" value="ACID PHOSPHATASE-RELATED"/>
    <property type="match status" value="1"/>
</dbReference>
<comment type="similarity">
    <text evidence="1">Belongs to the histidine acid phosphatase family.</text>
</comment>
<proteinExistence type="inferred from homology"/>
<dbReference type="STRING" id="456900.A0A195CNU4"/>
<sequence>LFRHGDRTPTETYPKDPYINYDWPDGWGSLTKKGMRQLYNMGQWIRLKYGPIIGRKFESTATLVRSSYADRCVMSALALLAGLFEPAPEDMFVPGLTWTPVPVHSIPRALDKLITMKAPCPKLEEALKQAYIEEEKKSGEKMAKYYKELTKHTGQNMSTITDVEFLYNTLEIEEEHDLQLPVWTQNFYNNEMREIAARSLAIFTEGVIQKRLRGGPLLKEILQHMEESKNNPKSKRSYFYSAHDITIVNVMRTMGFTNELFKPDYGAMIILELHFANNGTEQEVKALYLNNTEMDNVHRLEIPNCASPCQLQNLKQVWHEVIPDDWDAECKI</sequence>
<dbReference type="AlphaFoldDB" id="A0A195CNU4"/>
<dbReference type="PANTHER" id="PTHR11567:SF19">
    <property type="entry name" value="GH19849P"/>
    <property type="match status" value="1"/>
</dbReference>
<keyword evidence="3" id="KW-1185">Reference proteome</keyword>
<dbReference type="Proteomes" id="UP000078542">
    <property type="component" value="Unassembled WGS sequence"/>
</dbReference>
<dbReference type="InterPro" id="IPR000560">
    <property type="entry name" value="His_Pase_clade-2"/>
</dbReference>
<dbReference type="SUPFAM" id="SSF53254">
    <property type="entry name" value="Phosphoglycerate mutase-like"/>
    <property type="match status" value="1"/>
</dbReference>
<organism evidence="2 3">
    <name type="scientific">Cyphomyrmex costatus</name>
    <dbReference type="NCBI Taxonomy" id="456900"/>
    <lineage>
        <taxon>Eukaryota</taxon>
        <taxon>Metazoa</taxon>
        <taxon>Ecdysozoa</taxon>
        <taxon>Arthropoda</taxon>
        <taxon>Hexapoda</taxon>
        <taxon>Insecta</taxon>
        <taxon>Pterygota</taxon>
        <taxon>Neoptera</taxon>
        <taxon>Endopterygota</taxon>
        <taxon>Hymenoptera</taxon>
        <taxon>Apocrita</taxon>
        <taxon>Aculeata</taxon>
        <taxon>Formicoidea</taxon>
        <taxon>Formicidae</taxon>
        <taxon>Myrmicinae</taxon>
        <taxon>Cyphomyrmex</taxon>
    </lineage>
</organism>
<dbReference type="InterPro" id="IPR029033">
    <property type="entry name" value="His_PPase_superfam"/>
</dbReference>
<evidence type="ECO:0000256" key="1">
    <source>
        <dbReference type="ARBA" id="ARBA00005375"/>
    </source>
</evidence>
<evidence type="ECO:0000313" key="3">
    <source>
        <dbReference type="Proteomes" id="UP000078542"/>
    </source>
</evidence>
<dbReference type="GO" id="GO:0016791">
    <property type="term" value="F:phosphatase activity"/>
    <property type="evidence" value="ECO:0007669"/>
    <property type="project" value="TreeGrafter"/>
</dbReference>
<accession>A0A195CNU4</accession>
<evidence type="ECO:0000313" key="2">
    <source>
        <dbReference type="EMBL" id="KYN02408.1"/>
    </source>
</evidence>